<evidence type="ECO:0000313" key="13">
    <source>
        <dbReference type="Proteomes" id="UP000028302"/>
    </source>
</evidence>
<dbReference type="Pfam" id="PF00512">
    <property type="entry name" value="HisKA"/>
    <property type="match status" value="1"/>
</dbReference>
<evidence type="ECO:0000256" key="10">
    <source>
        <dbReference type="SAM" id="Phobius"/>
    </source>
</evidence>
<dbReference type="SMART" id="SM00387">
    <property type="entry name" value="HATPase_c"/>
    <property type="match status" value="1"/>
</dbReference>
<dbReference type="PROSITE" id="PS50109">
    <property type="entry name" value="HIS_KIN"/>
    <property type="match status" value="1"/>
</dbReference>
<dbReference type="Pfam" id="PF02518">
    <property type="entry name" value="HATPase_c"/>
    <property type="match status" value="1"/>
</dbReference>
<dbReference type="SUPFAM" id="SSF47384">
    <property type="entry name" value="Homodimeric domain of signal transducing histidine kinase"/>
    <property type="match status" value="1"/>
</dbReference>
<evidence type="ECO:0000256" key="4">
    <source>
        <dbReference type="ARBA" id="ARBA00022475"/>
    </source>
</evidence>
<feature type="domain" description="Histidine kinase" evidence="11">
    <location>
        <begin position="213"/>
        <end position="413"/>
    </location>
</feature>
<comment type="catalytic activity">
    <reaction evidence="1">
        <text>ATP + protein L-histidine = ADP + protein N-phospho-L-histidine.</text>
        <dbReference type="EC" id="2.7.13.3"/>
    </reaction>
</comment>
<dbReference type="EMBL" id="APNK01000025">
    <property type="protein sequence ID" value="KEZ76637.1"/>
    <property type="molecule type" value="Genomic_DNA"/>
</dbReference>
<evidence type="ECO:0000256" key="7">
    <source>
        <dbReference type="ARBA" id="ARBA00022741"/>
    </source>
</evidence>
<evidence type="ECO:0000256" key="6">
    <source>
        <dbReference type="ARBA" id="ARBA00022679"/>
    </source>
</evidence>
<dbReference type="GO" id="GO:0005886">
    <property type="term" value="C:plasma membrane"/>
    <property type="evidence" value="ECO:0007669"/>
    <property type="project" value="UniProtKB-SubCell"/>
</dbReference>
<dbReference type="GO" id="GO:0005524">
    <property type="term" value="F:ATP binding"/>
    <property type="evidence" value="ECO:0007669"/>
    <property type="project" value="UniProtKB-KW"/>
</dbReference>
<dbReference type="EC" id="2.7.13.3" evidence="3"/>
<keyword evidence="7" id="KW-0547">Nucleotide-binding</keyword>
<dbReference type="CDD" id="cd00082">
    <property type="entry name" value="HisKA"/>
    <property type="match status" value="1"/>
</dbReference>
<feature type="transmembrane region" description="Helical" evidence="10">
    <location>
        <begin position="20"/>
        <end position="43"/>
    </location>
</feature>
<dbReference type="InterPro" id="IPR003661">
    <property type="entry name" value="HisK_dim/P_dom"/>
</dbReference>
<dbReference type="eggNOG" id="COG4191">
    <property type="taxonomic scope" value="Bacteria"/>
</dbReference>
<gene>
    <name evidence="12" type="ORF">C41B8_14065</name>
</gene>
<dbReference type="PRINTS" id="PR00344">
    <property type="entry name" value="BCTRLSENSOR"/>
</dbReference>
<keyword evidence="10" id="KW-0812">Transmembrane</keyword>
<keyword evidence="13" id="KW-1185">Reference proteome</keyword>
<dbReference type="InterPro" id="IPR005467">
    <property type="entry name" value="His_kinase_dom"/>
</dbReference>
<evidence type="ECO:0000256" key="3">
    <source>
        <dbReference type="ARBA" id="ARBA00012438"/>
    </source>
</evidence>
<dbReference type="InterPro" id="IPR036890">
    <property type="entry name" value="HATPase_C_sf"/>
</dbReference>
<comment type="caution">
    <text evidence="12">The sequence shown here is derived from an EMBL/GenBank/DDBJ whole genome shotgun (WGS) entry which is preliminary data.</text>
</comment>
<keyword evidence="10" id="KW-0472">Membrane</keyword>
<organism evidence="12 13">
    <name type="scientific">Salinisphaera hydrothermalis (strain C41B8)</name>
    <dbReference type="NCBI Taxonomy" id="1304275"/>
    <lineage>
        <taxon>Bacteria</taxon>
        <taxon>Pseudomonadati</taxon>
        <taxon>Pseudomonadota</taxon>
        <taxon>Gammaproteobacteria</taxon>
        <taxon>Salinisphaerales</taxon>
        <taxon>Salinisphaeraceae</taxon>
        <taxon>Salinisphaera</taxon>
    </lineage>
</organism>
<dbReference type="SUPFAM" id="SSF55874">
    <property type="entry name" value="ATPase domain of HSP90 chaperone/DNA topoisomerase II/histidine kinase"/>
    <property type="match status" value="1"/>
</dbReference>
<feature type="transmembrane region" description="Helical" evidence="10">
    <location>
        <begin position="49"/>
        <end position="68"/>
    </location>
</feature>
<keyword evidence="5" id="KW-0597">Phosphoprotein</keyword>
<evidence type="ECO:0000256" key="5">
    <source>
        <dbReference type="ARBA" id="ARBA00022553"/>
    </source>
</evidence>
<keyword evidence="9" id="KW-0067">ATP-binding</keyword>
<dbReference type="AlphaFoldDB" id="A0A084IIV3"/>
<comment type="subcellular location">
    <subcellularLocation>
        <location evidence="2">Cell membrane</location>
        <topology evidence="2">Multi-pass membrane protein</topology>
    </subcellularLocation>
</comment>
<accession>A0A084IIV3</accession>
<evidence type="ECO:0000259" key="11">
    <source>
        <dbReference type="PROSITE" id="PS50109"/>
    </source>
</evidence>
<dbReference type="PANTHER" id="PTHR44936:SF10">
    <property type="entry name" value="SENSOR PROTEIN RSTB"/>
    <property type="match status" value="1"/>
</dbReference>
<feature type="transmembrane region" description="Helical" evidence="10">
    <location>
        <begin position="164"/>
        <end position="184"/>
    </location>
</feature>
<protein>
    <recommendedName>
        <fullName evidence="3">histidine kinase</fullName>
        <ecNumber evidence="3">2.7.13.3</ecNumber>
    </recommendedName>
</protein>
<dbReference type="Gene3D" id="3.30.565.10">
    <property type="entry name" value="Histidine kinase-like ATPase, C-terminal domain"/>
    <property type="match status" value="1"/>
</dbReference>
<evidence type="ECO:0000256" key="9">
    <source>
        <dbReference type="ARBA" id="ARBA00022840"/>
    </source>
</evidence>
<dbReference type="GO" id="GO:0000155">
    <property type="term" value="F:phosphorelay sensor kinase activity"/>
    <property type="evidence" value="ECO:0007669"/>
    <property type="project" value="InterPro"/>
</dbReference>
<evidence type="ECO:0000256" key="8">
    <source>
        <dbReference type="ARBA" id="ARBA00022777"/>
    </source>
</evidence>
<name>A0A084IIV3_SALHC</name>
<keyword evidence="6" id="KW-0808">Transferase</keyword>
<dbReference type="PANTHER" id="PTHR44936">
    <property type="entry name" value="SENSOR PROTEIN CREC"/>
    <property type="match status" value="1"/>
</dbReference>
<dbReference type="RefSeq" id="WP_037339504.1">
    <property type="nucleotide sequence ID" value="NZ_APNK01000025.1"/>
</dbReference>
<evidence type="ECO:0000256" key="1">
    <source>
        <dbReference type="ARBA" id="ARBA00000085"/>
    </source>
</evidence>
<reference evidence="12 13" key="1">
    <citation type="submission" date="2013-03" db="EMBL/GenBank/DDBJ databases">
        <title>Salinisphaera hydrothermalis C41B8 Genome Sequencing.</title>
        <authorList>
            <person name="Li C."/>
            <person name="Lai Q."/>
            <person name="Shao Z."/>
        </authorList>
    </citation>
    <scope>NUCLEOTIDE SEQUENCE [LARGE SCALE GENOMIC DNA]</scope>
    <source>
        <strain evidence="12 13">C41B8</strain>
    </source>
</reference>
<dbReference type="STRING" id="1304275.C41B8_14065"/>
<dbReference type="InterPro" id="IPR003594">
    <property type="entry name" value="HATPase_dom"/>
</dbReference>
<proteinExistence type="predicted"/>
<sequence>MTRMLPAHVFSLEPAAVMRVLAGLRYLAVALMGIAVVLMAVAGRDLPPVLWSLPAILLAFNLGVAWRLRRLAQPSALELVGHLAVDTLALFVLFWTVGGATNPFVSLFLVPVALAATALSIRHAIAVTLLAVAAYTALLLRYLWRIQDPEAFVGFERHVVGMWGNFLLAAALLCGFLLVLAAVLRARERELAAQRERLMRDDAVVSVATVAAGAAHALNTPLSTIAVAAESLAEHPDLPADMREEVATIRSQAELCATELRRLVAARDPKAQEVTSLQRYIARLVSDWRARRPEIDLIEHGRETLDKRALRNDPALTQALANLLDNAADAAIAAGDQRLWLTWARESAVLEVGIDDPGRGLARGAGNGSAKSGGLGLGLTLARASLSRLGGDLVFTASARGGTRTLVHLPLDALEAEAA</sequence>
<dbReference type="InterPro" id="IPR050980">
    <property type="entry name" value="2C_sensor_his_kinase"/>
</dbReference>
<evidence type="ECO:0000256" key="2">
    <source>
        <dbReference type="ARBA" id="ARBA00004651"/>
    </source>
</evidence>
<dbReference type="Gene3D" id="1.10.287.130">
    <property type="match status" value="1"/>
</dbReference>
<dbReference type="OrthoDB" id="9785252at2"/>
<keyword evidence="4" id="KW-1003">Cell membrane</keyword>
<feature type="transmembrane region" description="Helical" evidence="10">
    <location>
        <begin position="126"/>
        <end position="144"/>
    </location>
</feature>
<evidence type="ECO:0000313" key="12">
    <source>
        <dbReference type="EMBL" id="KEZ76637.1"/>
    </source>
</evidence>
<dbReference type="InterPro" id="IPR004358">
    <property type="entry name" value="Sig_transdc_His_kin-like_C"/>
</dbReference>
<dbReference type="Proteomes" id="UP000028302">
    <property type="component" value="Unassembled WGS sequence"/>
</dbReference>
<keyword evidence="10" id="KW-1133">Transmembrane helix</keyword>
<dbReference type="InterPro" id="IPR036097">
    <property type="entry name" value="HisK_dim/P_sf"/>
</dbReference>
<keyword evidence="8 12" id="KW-0418">Kinase</keyword>